<feature type="compositionally biased region" description="Basic and acidic residues" evidence="2">
    <location>
        <begin position="889"/>
        <end position="901"/>
    </location>
</feature>
<dbReference type="Proteomes" id="UP001159427">
    <property type="component" value="Unassembled WGS sequence"/>
</dbReference>
<feature type="compositionally biased region" description="Basic and acidic residues" evidence="2">
    <location>
        <begin position="453"/>
        <end position="471"/>
    </location>
</feature>
<feature type="compositionally biased region" description="Basic and acidic residues" evidence="2">
    <location>
        <begin position="683"/>
        <end position="695"/>
    </location>
</feature>
<reference evidence="4 5" key="1">
    <citation type="submission" date="2022-05" db="EMBL/GenBank/DDBJ databases">
        <authorList>
            <consortium name="Genoscope - CEA"/>
            <person name="William W."/>
        </authorList>
    </citation>
    <scope>NUCLEOTIDE SEQUENCE [LARGE SCALE GENOMIC DNA]</scope>
</reference>
<dbReference type="Pfam" id="PF18584">
    <property type="entry name" value="SYCP2_SLD"/>
    <property type="match status" value="1"/>
</dbReference>
<feature type="compositionally biased region" description="Basic and acidic residues" evidence="2">
    <location>
        <begin position="762"/>
        <end position="771"/>
    </location>
</feature>
<feature type="compositionally biased region" description="Polar residues" evidence="2">
    <location>
        <begin position="357"/>
        <end position="372"/>
    </location>
</feature>
<feature type="compositionally biased region" description="Basic and acidic residues" evidence="2">
    <location>
        <begin position="539"/>
        <end position="548"/>
    </location>
</feature>
<feature type="compositionally biased region" description="Basic and acidic residues" evidence="2">
    <location>
        <begin position="406"/>
        <end position="415"/>
    </location>
</feature>
<evidence type="ECO:0000313" key="5">
    <source>
        <dbReference type="Proteomes" id="UP001159427"/>
    </source>
</evidence>
<name>A0ABN8LPQ0_9CNID</name>
<sequence length="1425" mass="161372">MFIMNKFKKIYKELLENPERKIVFDFCEHIRQELSSGHIAYLSACFKNITDALTELNPDTSTLDQLFGLDFHLIIPFKALTLDALCENTLTGKTKLFEMLPVLIQAIIILSDKRTTLPLRLDILKLTNLILEDLDQPKEHPNFTVEEIENRMEDMLVSAGDFEFQAAFVELVFRLIPCDIRQAKAKEYFRIDSVSQAFSDILNEEFEAGCRNFINTLNQNHQSVMPLPCYSATFGTSEVHKPVDSGIIDFWVDFNFGSQCISLVIQETPHSQDNEKEGGGSWEIVVIKGDNVEDYRLAEIKNDEVALLLKLNVPAADLVCFLPRNPSQYIKISFNVDYILFLTDALAKIFGRPAKRVQNSGGESDTSSTPNKASVAINPVRIRSKKTEVTHVMPTASIILQLSESTTDHEEENVRLQKRPSGRISGDNEKPERNSTDNRPVNDVTSDNDEAEHEAGDTLNDDHSVNEDEPLKGPNQDESLAGSKDENNDAWKQRLEPTVRRDESEKRPKQAESLAANEEENKDVETTERRKPSTVPVKRISERMRSRDNLQSVQHSSEEDNKKDSMRRKSLPSAFNVSGRLAASKQKTVPTKTLSEAAKSRRAIREKVFAKARRSPTHIEKVMEVKYGNSKLHMMSPARLRDPRSGKRRKRTLKALPIKGYKQRKVQKSFSSDVSSCNQGDASGKDNEDIREKCADVIQDSLPIADSTEDESGPKHQDMTGGNKGSLVKEDKSRATRQRINVDIAVSSKNSKAANTPTGKLPEGRNAESKRIPTKRRPTRMERKQNDTLPMAQAQDTESGDQNEPALTDVKRRTTDQRRSQGVKRKYQKQKETRHLVVVDSDSNSEDNPKIRNEKVSREVDKNSTNKRSSQRKRKDLPKDAAEANISEIDDKNEDHNELVWRGDSGSDEVTECYGETECYVEDASPLINSSPVAQTVSRRRRQSLLSGDSPTGDVGLCISAKKPVPKKKRPLTKADIVMMRSFTTPLSTREIELQMEGSPQAQPSDVESVSSEEEDIPLKRAKIAPNLKTPTELSQQTDFSYTAEQRYDKEDDTGEESDSVHSDPELEYDFNLDSKPYGKTSHKKQGKSLTGPGSGGSNAAKRSMILHDSGSIGETPFGEERHKRSKQPRKRTRKPLQVSIAKTPITPKSDQEEPTEDDSANAETDEESVSPDLKPAMTEMLRGKRKFVDWSTSGPSTSRAPTGTRTSRTEGWYAETVHVRSQHFGKPRKLSYNDEPYDVDETDEVVNERSADFRRDIQSLVNLAGGKVTQANRKAGQVIKSYAQRVNELMSSTFDTFWNEQQVASHSAIKKYKRQLVDQIKGLETDLEKTASTVREMESTFLKHCKVLKNQRQVEEKRFRRIQQLQELMEAELTMMEQKRNKEKATLQAELEKETVRFQKKFLQETRKQKEDQLKMILNIMRIP</sequence>
<feature type="compositionally biased region" description="Polar residues" evidence="2">
    <location>
        <begin position="1191"/>
        <end position="1207"/>
    </location>
</feature>
<dbReference type="InterPro" id="IPR040560">
    <property type="entry name" value="SYCP2_SLD"/>
</dbReference>
<keyword evidence="1" id="KW-0175">Coiled coil</keyword>
<feature type="domain" description="Synaptonemal complex protein 2 Spt16M-like" evidence="3">
    <location>
        <begin position="224"/>
        <end position="350"/>
    </location>
</feature>
<proteinExistence type="predicted"/>
<dbReference type="PANTHER" id="PTHR15607:SF18">
    <property type="entry name" value="SYNAPTONEMAL COMPLEX PROTEIN 2-LIKE ISOFORM X1"/>
    <property type="match status" value="1"/>
</dbReference>
<gene>
    <name evidence="4" type="ORF">PEVE_00001859</name>
</gene>
<feature type="compositionally biased region" description="Acidic residues" evidence="2">
    <location>
        <begin position="1153"/>
        <end position="1170"/>
    </location>
</feature>
<feature type="compositionally biased region" description="Basic and acidic residues" evidence="2">
    <location>
        <begin position="483"/>
        <end position="510"/>
    </location>
</feature>
<feature type="coiled-coil region" evidence="1">
    <location>
        <begin position="1314"/>
        <end position="1396"/>
    </location>
</feature>
<organism evidence="4 5">
    <name type="scientific">Porites evermanni</name>
    <dbReference type="NCBI Taxonomy" id="104178"/>
    <lineage>
        <taxon>Eukaryota</taxon>
        <taxon>Metazoa</taxon>
        <taxon>Cnidaria</taxon>
        <taxon>Anthozoa</taxon>
        <taxon>Hexacorallia</taxon>
        <taxon>Scleractinia</taxon>
        <taxon>Fungiina</taxon>
        <taxon>Poritidae</taxon>
        <taxon>Porites</taxon>
    </lineage>
</organism>
<feature type="region of interest" description="Disordered" evidence="2">
    <location>
        <begin position="633"/>
        <end position="907"/>
    </location>
</feature>
<feature type="region of interest" description="Disordered" evidence="2">
    <location>
        <begin position="356"/>
        <end position="376"/>
    </location>
</feature>
<feature type="compositionally biased region" description="Basic and acidic residues" evidence="2">
    <location>
        <begin position="426"/>
        <end position="436"/>
    </location>
</feature>
<dbReference type="InterPro" id="IPR024835">
    <property type="entry name" value="SYCP2-like"/>
</dbReference>
<feature type="compositionally biased region" description="Polar residues" evidence="2">
    <location>
        <begin position="1029"/>
        <end position="1044"/>
    </location>
</feature>
<feature type="compositionally biased region" description="Polar residues" evidence="2">
    <location>
        <begin position="585"/>
        <end position="594"/>
    </location>
</feature>
<evidence type="ECO:0000256" key="1">
    <source>
        <dbReference type="SAM" id="Coils"/>
    </source>
</evidence>
<feature type="region of interest" description="Disordered" evidence="2">
    <location>
        <begin position="931"/>
        <end position="973"/>
    </location>
</feature>
<evidence type="ECO:0000256" key="2">
    <source>
        <dbReference type="SAM" id="MobiDB-lite"/>
    </source>
</evidence>
<feature type="compositionally biased region" description="Polar residues" evidence="2">
    <location>
        <begin position="668"/>
        <end position="681"/>
    </location>
</feature>
<protein>
    <recommendedName>
        <fullName evidence="3">Synaptonemal complex protein 2 Spt16M-like domain-containing protein</fullName>
    </recommendedName>
</protein>
<keyword evidence="5" id="KW-1185">Reference proteome</keyword>
<dbReference type="PANTHER" id="PTHR15607">
    <property type="entry name" value="SYNAPTONEMAL COMPLEX PROTEIN-RELATED"/>
    <property type="match status" value="1"/>
</dbReference>
<evidence type="ECO:0000313" key="4">
    <source>
        <dbReference type="EMBL" id="CAH3019226.1"/>
    </source>
</evidence>
<comment type="caution">
    <text evidence="4">The sequence shown here is derived from an EMBL/GenBank/DDBJ whole genome shotgun (WGS) entry which is preliminary data.</text>
</comment>
<feature type="compositionally biased region" description="Polar residues" evidence="2">
    <location>
        <begin position="747"/>
        <end position="758"/>
    </location>
</feature>
<accession>A0ABN8LPQ0</accession>
<feature type="compositionally biased region" description="Basic residues" evidence="2">
    <location>
        <begin position="1124"/>
        <end position="1135"/>
    </location>
</feature>
<feature type="compositionally biased region" description="Basic and acidic residues" evidence="2">
    <location>
        <begin position="809"/>
        <end position="819"/>
    </location>
</feature>
<feature type="region of interest" description="Disordered" evidence="2">
    <location>
        <begin position="988"/>
        <end position="1208"/>
    </location>
</feature>
<dbReference type="EMBL" id="CALNXI010000110">
    <property type="protein sequence ID" value="CAH3019226.1"/>
    <property type="molecule type" value="Genomic_DNA"/>
</dbReference>
<feature type="compositionally biased region" description="Basic and acidic residues" evidence="2">
    <location>
        <begin position="847"/>
        <end position="864"/>
    </location>
</feature>
<feature type="region of interest" description="Disordered" evidence="2">
    <location>
        <begin position="401"/>
        <end position="602"/>
    </location>
</feature>
<evidence type="ECO:0000259" key="3">
    <source>
        <dbReference type="Pfam" id="PF18584"/>
    </source>
</evidence>